<sequence length="124" mass="13653">MRIFSQLGTDEALDVALEITVPVTNIVQDEELAAELKKVLPSGTRSEAEVMRFGLAKIAALMPILLKAHRADVYAILAPFNGLTAEETGKQNIITTCNQVRKLLQDKDFMDFFASLRSAEAQSE</sequence>
<name>A0A8S5R9R2_9CAUD</name>
<evidence type="ECO:0000313" key="1">
    <source>
        <dbReference type="EMBL" id="DAE28087.1"/>
    </source>
</evidence>
<protein>
    <submittedName>
        <fullName evidence="1">Uncharacterized protein</fullName>
    </submittedName>
</protein>
<organism evidence="1">
    <name type="scientific">Siphoviridae sp. ctkfT29</name>
    <dbReference type="NCBI Taxonomy" id="2827278"/>
    <lineage>
        <taxon>Viruses</taxon>
        <taxon>Duplodnaviria</taxon>
        <taxon>Heunggongvirae</taxon>
        <taxon>Uroviricota</taxon>
        <taxon>Caudoviricetes</taxon>
    </lineage>
</organism>
<dbReference type="EMBL" id="BK015850">
    <property type="protein sequence ID" value="DAE28087.1"/>
    <property type="molecule type" value="Genomic_DNA"/>
</dbReference>
<proteinExistence type="predicted"/>
<accession>A0A8S5R9R2</accession>
<reference evidence="1" key="1">
    <citation type="journal article" date="2021" name="Proc. Natl. Acad. Sci. U.S.A.">
        <title>A Catalog of Tens of Thousands of Viruses from Human Metagenomes Reveals Hidden Associations with Chronic Diseases.</title>
        <authorList>
            <person name="Tisza M.J."/>
            <person name="Buck C.B."/>
        </authorList>
    </citation>
    <scope>NUCLEOTIDE SEQUENCE</scope>
    <source>
        <strain evidence="1">CtkfT29</strain>
    </source>
</reference>